<protein>
    <submittedName>
        <fullName evidence="2">Uncharacterized protein</fullName>
    </submittedName>
</protein>
<keyword evidence="1" id="KW-0472">Membrane</keyword>
<keyword evidence="1" id="KW-1133">Transmembrane helix</keyword>
<reference evidence="2 3" key="1">
    <citation type="submission" date="2017-06" db="EMBL/GenBank/DDBJ databases">
        <title>Global population genomics of the pathogenic fungus Cryptococcus neoformans var. grubii.</title>
        <authorList>
            <person name="Cuomo C."/>
            <person name="Litvintseva A."/>
            <person name="Chen Y."/>
            <person name="Young S."/>
            <person name="Zeng Q."/>
            <person name="Chapman S."/>
            <person name="Gujja S."/>
            <person name="Saif S."/>
            <person name="Birren B."/>
        </authorList>
    </citation>
    <scope>NUCLEOTIDE SEQUENCE [LARGE SCALE GENOMIC DNA]</scope>
    <source>
        <strain evidence="2 3">Tu259-1</strain>
    </source>
</reference>
<feature type="transmembrane region" description="Helical" evidence="1">
    <location>
        <begin position="12"/>
        <end position="30"/>
    </location>
</feature>
<dbReference type="Proteomes" id="UP000199727">
    <property type="component" value="Unassembled WGS sequence"/>
</dbReference>
<evidence type="ECO:0000256" key="1">
    <source>
        <dbReference type="SAM" id="Phobius"/>
    </source>
</evidence>
<keyword evidence="1" id="KW-0812">Transmembrane</keyword>
<dbReference type="EMBL" id="AMKT01000101">
    <property type="protein sequence ID" value="OXG10817.1"/>
    <property type="molecule type" value="Genomic_DNA"/>
</dbReference>
<gene>
    <name evidence="2" type="ORF">C361_06855</name>
</gene>
<organism evidence="2 3">
    <name type="scientific">Cryptococcus neoformans Tu259-1</name>
    <dbReference type="NCBI Taxonomy" id="1230072"/>
    <lineage>
        <taxon>Eukaryota</taxon>
        <taxon>Fungi</taxon>
        <taxon>Dikarya</taxon>
        <taxon>Basidiomycota</taxon>
        <taxon>Agaricomycotina</taxon>
        <taxon>Tremellomycetes</taxon>
        <taxon>Tremellales</taxon>
        <taxon>Cryptococcaceae</taxon>
        <taxon>Cryptococcus</taxon>
        <taxon>Cryptococcus neoformans species complex</taxon>
    </lineage>
</organism>
<sequence length="78" mass="8780">MGSPLHPDAKRLRTIIISFPLLVVTSAILYRRAYLGEEQRKIPRDVTDSRIAHERIGQVGGVPWELQGKDSQEATVNK</sequence>
<dbReference type="AlphaFoldDB" id="A0A854Q2P7"/>
<evidence type="ECO:0000313" key="2">
    <source>
        <dbReference type="EMBL" id="OXG10817.1"/>
    </source>
</evidence>
<name>A0A854Q2P7_CRYNE</name>
<evidence type="ECO:0000313" key="3">
    <source>
        <dbReference type="Proteomes" id="UP000199727"/>
    </source>
</evidence>
<dbReference type="OrthoDB" id="3784821at2759"/>
<comment type="caution">
    <text evidence="2">The sequence shown here is derived from an EMBL/GenBank/DDBJ whole genome shotgun (WGS) entry which is preliminary data.</text>
</comment>
<proteinExistence type="predicted"/>
<accession>A0A854Q2P7</accession>